<dbReference type="Proteomes" id="UP000190696">
    <property type="component" value="Unassembled WGS sequence"/>
</dbReference>
<evidence type="ECO:0000313" key="2">
    <source>
        <dbReference type="Proteomes" id="UP000190696"/>
    </source>
</evidence>
<protein>
    <submittedName>
        <fullName evidence="1">NADH oxidase</fullName>
    </submittedName>
</protein>
<name>A0A0A0WT88_BACMY</name>
<dbReference type="NCBIfam" id="TIGR03605">
    <property type="entry name" value="antibiot_sagB"/>
    <property type="match status" value="1"/>
</dbReference>
<dbReference type="InterPro" id="IPR000415">
    <property type="entry name" value="Nitroreductase-like"/>
</dbReference>
<proteinExistence type="predicted"/>
<comment type="caution">
    <text evidence="1">The sequence shown here is derived from an EMBL/GenBank/DDBJ whole genome shotgun (WGS) entry which is preliminary data.</text>
</comment>
<dbReference type="CDD" id="cd02142">
    <property type="entry name" value="McbC_SagB-like_oxidoreductase"/>
    <property type="match status" value="1"/>
</dbReference>
<organism evidence="1 2">
    <name type="scientific">Bacillus mycoides</name>
    <dbReference type="NCBI Taxonomy" id="1405"/>
    <lineage>
        <taxon>Bacteria</taxon>
        <taxon>Bacillati</taxon>
        <taxon>Bacillota</taxon>
        <taxon>Bacilli</taxon>
        <taxon>Bacillales</taxon>
        <taxon>Bacillaceae</taxon>
        <taxon>Bacillus</taxon>
        <taxon>Bacillus cereus group</taxon>
    </lineage>
</organism>
<dbReference type="RefSeq" id="WP_002030457.1">
    <property type="nucleotide sequence ID" value="NZ_CP009746.1"/>
</dbReference>
<dbReference type="Pfam" id="PF00881">
    <property type="entry name" value="Nitroreductase"/>
    <property type="match status" value="1"/>
</dbReference>
<reference evidence="1 2" key="1">
    <citation type="submission" date="2017-01" db="EMBL/GenBank/DDBJ databases">
        <title>Bacillus cereus isolates.</title>
        <authorList>
            <person name="Beno S.M."/>
        </authorList>
    </citation>
    <scope>NUCLEOTIDE SEQUENCE [LARGE SCALE GENOMIC DNA]</scope>
    <source>
        <strain evidence="1 2">FSL W7-1108</strain>
    </source>
</reference>
<dbReference type="EMBL" id="MUAI01000002">
    <property type="protein sequence ID" value="OOR07772.1"/>
    <property type="molecule type" value="Genomic_DNA"/>
</dbReference>
<dbReference type="KEGG" id="bww:bwei_3746"/>
<dbReference type="AlphaFoldDB" id="A0A0A0WT88"/>
<accession>A0A0A0WT88</accession>
<sequence>MQPDTFLHHLHFSINEIMSSDKEIDWEDAPLPYKLYRNLPVIPLSLEIPLTLRNSSTKPNLEEIGHYLWYSFGLTQLCQPTTNLENNKTTTLFRRFIPSGGALYPNELYMYLKIDHYPDGIYHYDAAHHRLILLREGNFDSYLTEALGNRCNIHSCFGAAFVSTMFWKNFFKYNNFSYRLQGLDSGVLIGQLLECAKQFGYTNGVYFQFLDRAMNHLLGLSEGEESVYAVIPLSTEPNTDWFHDDHHENKTITSHDLLQQIPPLTHEHFVRSKYVDEYPMIKKINAASMIESTEHFQTFTCEERQQYSAHAMQLPKVERLSYDFLQLCKKRYSPDSDFILTKWDAAELATLLQEASLSFPYYNDLDGKYLNKNARVSLYGCFYNVKDIENGAYAYNSRTHSIQPLRYGDLRYSLQSSMTMDNVNLFQVPLCLHVIGNKDYYKNKLGYRGYRIHQMEAGMLVHKLVLAATAMGMGGHPLLSFDTNSCDQLYGIDAGNETSLIQIPVGAYRARNWLKGSLHN</sequence>
<gene>
    <name evidence="1" type="ORF">BW900_04470</name>
</gene>
<dbReference type="InterPro" id="IPR052544">
    <property type="entry name" value="Bacteriocin_Proc_Enz"/>
</dbReference>
<dbReference type="SUPFAM" id="SSF55469">
    <property type="entry name" value="FMN-dependent nitroreductase-like"/>
    <property type="match status" value="1"/>
</dbReference>
<dbReference type="GO" id="GO:0016491">
    <property type="term" value="F:oxidoreductase activity"/>
    <property type="evidence" value="ECO:0007669"/>
    <property type="project" value="InterPro"/>
</dbReference>
<evidence type="ECO:0000313" key="1">
    <source>
        <dbReference type="EMBL" id="OOR07772.1"/>
    </source>
</evidence>
<dbReference type="InterPro" id="IPR029479">
    <property type="entry name" value="Nitroreductase"/>
</dbReference>
<dbReference type="InterPro" id="IPR020051">
    <property type="entry name" value="SagB-type_dehydrogenase"/>
</dbReference>
<dbReference type="PANTHER" id="PTHR43745">
    <property type="entry name" value="NITROREDUCTASE MJ1384-RELATED"/>
    <property type="match status" value="1"/>
</dbReference>
<dbReference type="PANTHER" id="PTHR43745:SF2">
    <property type="entry name" value="NITROREDUCTASE MJ1384-RELATED"/>
    <property type="match status" value="1"/>
</dbReference>
<dbReference type="Gene3D" id="3.40.109.10">
    <property type="entry name" value="NADH Oxidase"/>
    <property type="match status" value="2"/>
</dbReference>